<dbReference type="EMBL" id="AGNL01001666">
    <property type="protein sequence ID" value="EJK76817.1"/>
    <property type="molecule type" value="Genomic_DNA"/>
</dbReference>
<comment type="caution">
    <text evidence="2">The sequence shown here is derived from an EMBL/GenBank/DDBJ whole genome shotgun (WGS) entry which is preliminary data.</text>
</comment>
<name>K0TQX7_THAOC</name>
<feature type="region of interest" description="Disordered" evidence="1">
    <location>
        <begin position="150"/>
        <end position="180"/>
    </location>
</feature>
<proteinExistence type="predicted"/>
<sequence>MEGPVGESSVSVEKSAAAKEVTSSVTFDDGGAASAATSATSTDDKPPDADDSASEPSLLQSMTEVMALSYLCFMYADVRALSSQGRISTRFEHIAVESDYSPRFEAGFIAGDQASGTGRASGPRQRRCGGVSTAQIMAVMLLEIERATSKRRANARRPSLNLSERSEMGGTSAEKKRDQEKMNKLLHVYSRIIGADLAKESDRVGMVSKSVRDLARSTTREPGALLDDDETEQQ</sequence>
<reference evidence="2 3" key="1">
    <citation type="journal article" date="2012" name="Genome Biol.">
        <title>Genome and low-iron response of an oceanic diatom adapted to chronic iron limitation.</title>
        <authorList>
            <person name="Lommer M."/>
            <person name="Specht M."/>
            <person name="Roy A.S."/>
            <person name="Kraemer L."/>
            <person name="Andreson R."/>
            <person name="Gutowska M.A."/>
            <person name="Wolf J."/>
            <person name="Bergner S.V."/>
            <person name="Schilhabel M.B."/>
            <person name="Klostermeier U.C."/>
            <person name="Beiko R.G."/>
            <person name="Rosenstiel P."/>
            <person name="Hippler M."/>
            <person name="Laroche J."/>
        </authorList>
    </citation>
    <scope>NUCLEOTIDE SEQUENCE [LARGE SCALE GENOMIC DNA]</scope>
    <source>
        <strain evidence="2 3">CCMP1005</strain>
    </source>
</reference>
<dbReference type="AlphaFoldDB" id="K0TQX7"/>
<dbReference type="Proteomes" id="UP000266841">
    <property type="component" value="Unassembled WGS sequence"/>
</dbReference>
<evidence type="ECO:0000313" key="3">
    <source>
        <dbReference type="Proteomes" id="UP000266841"/>
    </source>
</evidence>
<feature type="region of interest" description="Disordered" evidence="1">
    <location>
        <begin position="203"/>
        <end position="234"/>
    </location>
</feature>
<protein>
    <submittedName>
        <fullName evidence="2">Uncharacterized protein</fullName>
    </submittedName>
</protein>
<feature type="compositionally biased region" description="Low complexity" evidence="1">
    <location>
        <begin position="28"/>
        <end position="41"/>
    </location>
</feature>
<organism evidence="2 3">
    <name type="scientific">Thalassiosira oceanica</name>
    <name type="common">Marine diatom</name>
    <dbReference type="NCBI Taxonomy" id="159749"/>
    <lineage>
        <taxon>Eukaryota</taxon>
        <taxon>Sar</taxon>
        <taxon>Stramenopiles</taxon>
        <taxon>Ochrophyta</taxon>
        <taxon>Bacillariophyta</taxon>
        <taxon>Coscinodiscophyceae</taxon>
        <taxon>Thalassiosirophycidae</taxon>
        <taxon>Thalassiosirales</taxon>
        <taxon>Thalassiosiraceae</taxon>
        <taxon>Thalassiosira</taxon>
    </lineage>
</organism>
<evidence type="ECO:0000256" key="1">
    <source>
        <dbReference type="SAM" id="MobiDB-lite"/>
    </source>
</evidence>
<feature type="compositionally biased region" description="Basic and acidic residues" evidence="1">
    <location>
        <begin position="210"/>
        <end position="219"/>
    </location>
</feature>
<feature type="non-terminal residue" evidence="2">
    <location>
        <position position="234"/>
    </location>
</feature>
<accession>K0TQX7</accession>
<feature type="region of interest" description="Disordered" evidence="1">
    <location>
        <begin position="20"/>
        <end position="55"/>
    </location>
</feature>
<evidence type="ECO:0000313" key="2">
    <source>
        <dbReference type="EMBL" id="EJK76817.1"/>
    </source>
</evidence>
<gene>
    <name evidence="2" type="ORF">THAOC_01399</name>
</gene>
<keyword evidence="3" id="KW-1185">Reference proteome</keyword>